<evidence type="ECO:0000313" key="1">
    <source>
        <dbReference type="EMBL" id="PNR50659.1"/>
    </source>
</evidence>
<dbReference type="Proteomes" id="UP000006727">
    <property type="component" value="Chromosome 7"/>
</dbReference>
<evidence type="ECO:0000313" key="3">
    <source>
        <dbReference type="Proteomes" id="UP000006727"/>
    </source>
</evidence>
<reference evidence="1 3" key="2">
    <citation type="journal article" date="2018" name="Plant J.">
        <title>The Physcomitrella patens chromosome-scale assembly reveals moss genome structure and evolution.</title>
        <authorList>
            <person name="Lang D."/>
            <person name="Ullrich K.K."/>
            <person name="Murat F."/>
            <person name="Fuchs J."/>
            <person name="Jenkins J."/>
            <person name="Haas F.B."/>
            <person name="Piednoel M."/>
            <person name="Gundlach H."/>
            <person name="Van Bel M."/>
            <person name="Meyberg R."/>
            <person name="Vives C."/>
            <person name="Morata J."/>
            <person name="Symeonidi A."/>
            <person name="Hiss M."/>
            <person name="Muchero W."/>
            <person name="Kamisugi Y."/>
            <person name="Saleh O."/>
            <person name="Blanc G."/>
            <person name="Decker E.L."/>
            <person name="van Gessel N."/>
            <person name="Grimwood J."/>
            <person name="Hayes R.D."/>
            <person name="Graham S.W."/>
            <person name="Gunter L.E."/>
            <person name="McDaniel S.F."/>
            <person name="Hoernstein S.N.W."/>
            <person name="Larsson A."/>
            <person name="Li F.W."/>
            <person name="Perroud P.F."/>
            <person name="Phillips J."/>
            <person name="Ranjan P."/>
            <person name="Rokshar D.S."/>
            <person name="Rothfels C.J."/>
            <person name="Schneider L."/>
            <person name="Shu S."/>
            <person name="Stevenson D.W."/>
            <person name="Thummler F."/>
            <person name="Tillich M."/>
            <person name="Villarreal Aguilar J.C."/>
            <person name="Widiez T."/>
            <person name="Wong G.K."/>
            <person name="Wymore A."/>
            <person name="Zhang Y."/>
            <person name="Zimmer A.D."/>
            <person name="Quatrano R.S."/>
            <person name="Mayer K.F.X."/>
            <person name="Goodstein D."/>
            <person name="Casacuberta J.M."/>
            <person name="Vandepoele K."/>
            <person name="Reski R."/>
            <person name="Cuming A.C."/>
            <person name="Tuskan G.A."/>
            <person name="Maumus F."/>
            <person name="Salse J."/>
            <person name="Schmutz J."/>
            <person name="Rensing S.A."/>
        </authorList>
    </citation>
    <scope>NUCLEOTIDE SEQUENCE [LARGE SCALE GENOMIC DNA]</scope>
    <source>
        <strain evidence="2 3">cv. Gransden 2004</strain>
    </source>
</reference>
<reference evidence="1 3" key="1">
    <citation type="journal article" date="2008" name="Science">
        <title>The Physcomitrella genome reveals evolutionary insights into the conquest of land by plants.</title>
        <authorList>
            <person name="Rensing S."/>
            <person name="Lang D."/>
            <person name="Zimmer A."/>
            <person name="Terry A."/>
            <person name="Salamov A."/>
            <person name="Shapiro H."/>
            <person name="Nishiyama T."/>
            <person name="Perroud P.-F."/>
            <person name="Lindquist E."/>
            <person name="Kamisugi Y."/>
            <person name="Tanahashi T."/>
            <person name="Sakakibara K."/>
            <person name="Fujita T."/>
            <person name="Oishi K."/>
            <person name="Shin-I T."/>
            <person name="Kuroki Y."/>
            <person name="Toyoda A."/>
            <person name="Suzuki Y."/>
            <person name="Hashimoto A."/>
            <person name="Yamaguchi K."/>
            <person name="Sugano A."/>
            <person name="Kohara Y."/>
            <person name="Fujiyama A."/>
            <person name="Anterola A."/>
            <person name="Aoki S."/>
            <person name="Ashton N."/>
            <person name="Barbazuk W.B."/>
            <person name="Barker E."/>
            <person name="Bennetzen J."/>
            <person name="Bezanilla M."/>
            <person name="Blankenship R."/>
            <person name="Cho S.H."/>
            <person name="Dutcher S."/>
            <person name="Estelle M."/>
            <person name="Fawcett J.A."/>
            <person name="Gundlach H."/>
            <person name="Hanada K."/>
            <person name="Heyl A."/>
            <person name="Hicks K.A."/>
            <person name="Hugh J."/>
            <person name="Lohr M."/>
            <person name="Mayer K."/>
            <person name="Melkozernov A."/>
            <person name="Murata T."/>
            <person name="Nelson D."/>
            <person name="Pils B."/>
            <person name="Prigge M."/>
            <person name="Reiss B."/>
            <person name="Renner T."/>
            <person name="Rombauts S."/>
            <person name="Rushton P."/>
            <person name="Sanderfoot A."/>
            <person name="Schween G."/>
            <person name="Shiu S.-H."/>
            <person name="Stueber K."/>
            <person name="Theodoulou F.L."/>
            <person name="Tu H."/>
            <person name="Van de Peer Y."/>
            <person name="Verrier P.J."/>
            <person name="Waters E."/>
            <person name="Wood A."/>
            <person name="Yang L."/>
            <person name="Cove D."/>
            <person name="Cuming A."/>
            <person name="Hasebe M."/>
            <person name="Lucas S."/>
            <person name="Mishler D.B."/>
            <person name="Reski R."/>
            <person name="Grigoriev I."/>
            <person name="Quatrano R.S."/>
            <person name="Boore J.L."/>
        </authorList>
    </citation>
    <scope>NUCLEOTIDE SEQUENCE [LARGE SCALE GENOMIC DNA]</scope>
    <source>
        <strain evidence="2 3">cv. Gransden 2004</strain>
    </source>
</reference>
<proteinExistence type="predicted"/>
<dbReference type="Gramene" id="Pp3c7_3310V3.1">
    <property type="protein sequence ID" value="PAC:32924668.CDS.1"/>
    <property type="gene ID" value="Pp3c7_3310"/>
</dbReference>
<dbReference type="EMBL" id="ABEU02000007">
    <property type="protein sequence ID" value="PNR50659.1"/>
    <property type="molecule type" value="Genomic_DNA"/>
</dbReference>
<sequence>MVKLELDLACQEQAHGIVTDVALCTSSYSSIPWNIATSFLSTSRGIMHRSKVSKVVIFRLGFGKAPHRLWRPATPATSLQVESSKATEPSEEFKFAA</sequence>
<evidence type="ECO:0000313" key="2">
    <source>
        <dbReference type="EnsemblPlants" id="PAC:32924668.CDS.1"/>
    </source>
</evidence>
<dbReference type="AlphaFoldDB" id="A0A2K1KA69"/>
<gene>
    <name evidence="1" type="ORF">PHYPA_009845</name>
</gene>
<keyword evidence="3" id="KW-1185">Reference proteome</keyword>
<accession>A0A2K1KA69</accession>
<reference evidence="2" key="3">
    <citation type="submission" date="2020-12" db="UniProtKB">
        <authorList>
            <consortium name="EnsemblPlants"/>
        </authorList>
    </citation>
    <scope>IDENTIFICATION</scope>
</reference>
<organism evidence="1">
    <name type="scientific">Physcomitrium patens</name>
    <name type="common">Spreading-leaved earth moss</name>
    <name type="synonym">Physcomitrella patens</name>
    <dbReference type="NCBI Taxonomy" id="3218"/>
    <lineage>
        <taxon>Eukaryota</taxon>
        <taxon>Viridiplantae</taxon>
        <taxon>Streptophyta</taxon>
        <taxon>Embryophyta</taxon>
        <taxon>Bryophyta</taxon>
        <taxon>Bryophytina</taxon>
        <taxon>Bryopsida</taxon>
        <taxon>Funariidae</taxon>
        <taxon>Funariales</taxon>
        <taxon>Funariaceae</taxon>
        <taxon>Physcomitrium</taxon>
    </lineage>
</organism>
<dbReference type="PaxDb" id="3218-PP1S136_78V6.1"/>
<dbReference type="InParanoid" id="A0A2K1KA69"/>
<protein>
    <submittedName>
        <fullName evidence="1 2">Uncharacterized protein</fullName>
    </submittedName>
</protein>
<dbReference type="EnsemblPlants" id="Pp3c7_3310V3.1">
    <property type="protein sequence ID" value="PAC:32924668.CDS.1"/>
    <property type="gene ID" value="Pp3c7_3310"/>
</dbReference>
<name>A0A2K1KA69_PHYPA</name>